<comment type="caution">
    <text evidence="3">The sequence shown here is derived from an EMBL/GenBank/DDBJ whole genome shotgun (WGS) entry which is preliminary data.</text>
</comment>
<evidence type="ECO:0000256" key="1">
    <source>
        <dbReference type="SAM" id="MobiDB-lite"/>
    </source>
</evidence>
<feature type="compositionally biased region" description="Basic and acidic residues" evidence="1">
    <location>
        <begin position="1"/>
        <end position="17"/>
    </location>
</feature>
<protein>
    <submittedName>
        <fullName evidence="3">DUF3618 domain-containing protein</fullName>
    </submittedName>
</protein>
<feature type="transmembrane region" description="Helical" evidence="2">
    <location>
        <begin position="70"/>
        <end position="91"/>
    </location>
</feature>
<dbReference type="RefSeq" id="WP_129518978.1">
    <property type="nucleotide sequence ID" value="NZ_SDPN01000001.1"/>
</dbReference>
<keyword evidence="2" id="KW-0472">Membrane</keyword>
<gene>
    <name evidence="3" type="ORF">ESP51_00815</name>
</gene>
<dbReference type="AlphaFoldDB" id="A0A4V1QYI5"/>
<keyword evidence="2" id="KW-0812">Transmembrane</keyword>
<keyword evidence="2" id="KW-1133">Transmembrane helix</keyword>
<reference evidence="3 4" key="1">
    <citation type="submission" date="2019-01" db="EMBL/GenBank/DDBJ databases">
        <title>Agromyces.</title>
        <authorList>
            <person name="Li J."/>
        </authorList>
    </citation>
    <scope>NUCLEOTIDE SEQUENCE [LARGE SCALE GENOMIC DNA]</scope>
    <source>
        <strain evidence="3 4">DSM 15934</strain>
    </source>
</reference>
<accession>A0A4V1QYI5</accession>
<evidence type="ECO:0000256" key="2">
    <source>
        <dbReference type="SAM" id="Phobius"/>
    </source>
</evidence>
<evidence type="ECO:0000313" key="3">
    <source>
        <dbReference type="EMBL" id="RXZ73276.1"/>
    </source>
</evidence>
<dbReference type="OrthoDB" id="5126074at2"/>
<sequence>MTATDRPRLNKKTERNLTRIQAHDNAAAARADLVSTLSALEDKLNVPRQFKIKTAEAKVRLRRFADEQPVVAIGVAVAAVAAVGVTVWLVVRANLDR</sequence>
<feature type="region of interest" description="Disordered" evidence="1">
    <location>
        <begin position="1"/>
        <end position="21"/>
    </location>
</feature>
<dbReference type="EMBL" id="SDPN01000001">
    <property type="protein sequence ID" value="RXZ73276.1"/>
    <property type="molecule type" value="Genomic_DNA"/>
</dbReference>
<organism evidence="3 4">
    <name type="scientific">Agromyces albus</name>
    <dbReference type="NCBI Taxonomy" id="205332"/>
    <lineage>
        <taxon>Bacteria</taxon>
        <taxon>Bacillati</taxon>
        <taxon>Actinomycetota</taxon>
        <taxon>Actinomycetes</taxon>
        <taxon>Micrococcales</taxon>
        <taxon>Microbacteriaceae</taxon>
        <taxon>Agromyces</taxon>
    </lineage>
</organism>
<evidence type="ECO:0000313" key="4">
    <source>
        <dbReference type="Proteomes" id="UP000293865"/>
    </source>
</evidence>
<keyword evidence="4" id="KW-1185">Reference proteome</keyword>
<proteinExistence type="predicted"/>
<dbReference type="Proteomes" id="UP000293865">
    <property type="component" value="Unassembled WGS sequence"/>
</dbReference>
<name>A0A4V1QYI5_9MICO</name>